<reference evidence="2 3" key="1">
    <citation type="submission" date="2015-04" db="EMBL/GenBank/DDBJ databases">
        <title>Complete genome sequence of Schizopora paradoxa KUC8140, a cosmopolitan wood degrader in East Asia.</title>
        <authorList>
            <consortium name="DOE Joint Genome Institute"/>
            <person name="Min B."/>
            <person name="Park H."/>
            <person name="Jang Y."/>
            <person name="Kim J.-J."/>
            <person name="Kim K.H."/>
            <person name="Pangilinan J."/>
            <person name="Lipzen A."/>
            <person name="Riley R."/>
            <person name="Grigoriev I.V."/>
            <person name="Spatafora J.W."/>
            <person name="Choi I.-G."/>
        </authorList>
    </citation>
    <scope>NUCLEOTIDE SEQUENCE [LARGE SCALE GENOMIC DNA]</scope>
    <source>
        <strain evidence="2 3">KUC8140</strain>
    </source>
</reference>
<organism evidence="2 3">
    <name type="scientific">Schizopora paradoxa</name>
    <dbReference type="NCBI Taxonomy" id="27342"/>
    <lineage>
        <taxon>Eukaryota</taxon>
        <taxon>Fungi</taxon>
        <taxon>Dikarya</taxon>
        <taxon>Basidiomycota</taxon>
        <taxon>Agaricomycotina</taxon>
        <taxon>Agaricomycetes</taxon>
        <taxon>Hymenochaetales</taxon>
        <taxon>Schizoporaceae</taxon>
        <taxon>Schizopora</taxon>
    </lineage>
</organism>
<evidence type="ECO:0000313" key="2">
    <source>
        <dbReference type="EMBL" id="KLO13670.1"/>
    </source>
</evidence>
<dbReference type="EMBL" id="KQ085956">
    <property type="protein sequence ID" value="KLO13670.1"/>
    <property type="molecule type" value="Genomic_DNA"/>
</dbReference>
<evidence type="ECO:0000313" key="3">
    <source>
        <dbReference type="Proteomes" id="UP000053477"/>
    </source>
</evidence>
<dbReference type="Proteomes" id="UP000053477">
    <property type="component" value="Unassembled WGS sequence"/>
</dbReference>
<dbReference type="AlphaFoldDB" id="A0A0H2RNW6"/>
<feature type="compositionally biased region" description="Basic and acidic residues" evidence="1">
    <location>
        <begin position="142"/>
        <end position="151"/>
    </location>
</feature>
<proteinExistence type="predicted"/>
<gene>
    <name evidence="2" type="ORF">SCHPADRAFT_928405</name>
</gene>
<name>A0A0H2RNW6_9AGAM</name>
<protein>
    <submittedName>
        <fullName evidence="2">Uncharacterized protein</fullName>
    </submittedName>
</protein>
<evidence type="ECO:0000256" key="1">
    <source>
        <dbReference type="SAM" id="MobiDB-lite"/>
    </source>
</evidence>
<feature type="region of interest" description="Disordered" evidence="1">
    <location>
        <begin position="134"/>
        <end position="159"/>
    </location>
</feature>
<sequence>MSVAERGWLVAAIERRCHWQQRFAAWTATTTTANDEVGRTHRKLLTNPPFDNEGSENAYVAYAQSSRPFLRYIGYAQSDGVGCRRRLPHKLKKFLSEIPSRRIACRREGISCYTRLLALRSCMSLGITRTPLGISRGRPRGHKLDSGDKDTTGANDTVGTIKQLDRDDLTPLLVLPSRLLDISHHARCERCVPLMRAPDA</sequence>
<dbReference type="InParanoid" id="A0A0H2RNW6"/>
<keyword evidence="3" id="KW-1185">Reference proteome</keyword>
<accession>A0A0H2RNW6</accession>